<evidence type="ECO:0000259" key="11">
    <source>
        <dbReference type="PROSITE" id="PS51096"/>
    </source>
</evidence>
<evidence type="ECO:0000259" key="12">
    <source>
        <dbReference type="PROSITE" id="PS51350"/>
    </source>
</evidence>
<evidence type="ECO:0000256" key="4">
    <source>
        <dbReference type="ARBA" id="ARBA00004496"/>
    </source>
</evidence>
<dbReference type="PROSITE" id="PS00589">
    <property type="entry name" value="PTS_HPR_SER"/>
    <property type="match status" value="1"/>
</dbReference>
<dbReference type="GO" id="GO:0009401">
    <property type="term" value="P:phosphoenolpyruvate-dependent sugar phosphotransferase system"/>
    <property type="evidence" value="ECO:0007669"/>
    <property type="project" value="UniProtKB-KW"/>
</dbReference>
<accession>A0A2S6GG72</accession>
<dbReference type="PANTHER" id="PTHR38594">
    <property type="entry name" value="PEP-DEPENDENT DIHYDROXYACETONE KINASE, PHOSPHORYL DONOR SUBUNIT DHAM"/>
    <property type="match status" value="1"/>
</dbReference>
<keyword evidence="9" id="KW-0598">Phosphotransferase system</keyword>
<evidence type="ECO:0000313" key="14">
    <source>
        <dbReference type="Proteomes" id="UP000239203"/>
    </source>
</evidence>
<dbReference type="RefSeq" id="WP_104482154.1">
    <property type="nucleotide sequence ID" value="NZ_CP154825.1"/>
</dbReference>
<dbReference type="Proteomes" id="UP000239203">
    <property type="component" value="Unassembled WGS sequence"/>
</dbReference>
<dbReference type="PRINTS" id="PR00107">
    <property type="entry name" value="PHOSPHOCPHPR"/>
</dbReference>
<dbReference type="GO" id="GO:0005737">
    <property type="term" value="C:cytoplasm"/>
    <property type="evidence" value="ECO:0007669"/>
    <property type="project" value="UniProtKB-SubCell"/>
</dbReference>
<keyword evidence="14" id="KW-1185">Reference proteome</keyword>
<dbReference type="InterPro" id="IPR000032">
    <property type="entry name" value="HPr-like"/>
</dbReference>
<evidence type="ECO:0000256" key="8">
    <source>
        <dbReference type="ARBA" id="ARBA00022679"/>
    </source>
</evidence>
<dbReference type="InterPro" id="IPR001020">
    <property type="entry name" value="PTS_HPr_His_P_site"/>
</dbReference>
<dbReference type="SUPFAM" id="SSF53062">
    <property type="entry name" value="PTS system fructose IIA component-like"/>
    <property type="match status" value="1"/>
</dbReference>
<sequence>MTVGIVIVSHSAALAAGVVELAGQMAPDVVIIAAGGDGDGGLGTDFEAVSEAVERAQSGDGVVLLYDLGSAKMVADLAVEMLGDPESAAVVDAPLVEGAVAGAVAAQAGADLDGVLSAAASALADQTEVDSETAGVTLLLTNETGLHARPASQVVQAIAGLDAQVTVRFGDRSADGRSVLALMGLGAAAGDRITVGATGPDAREALTRLENLVRGEFR</sequence>
<dbReference type="GO" id="GO:0047324">
    <property type="term" value="F:phosphoenolpyruvate-glycerone phosphotransferase activity"/>
    <property type="evidence" value="ECO:0007669"/>
    <property type="project" value="UniProtKB-EC"/>
</dbReference>
<comment type="function">
    <text evidence="3">General (non sugar-specific) component of the phosphoenolpyruvate-dependent sugar phosphotransferase system (sugar PTS). This major carbohydrate active-transport system catalyzes the phosphorylation of incoming sugar substrates concomitantly with their translocation across the cell membrane. The phosphoryl group from phosphoenolpyruvate (PEP) is transferred to the phosphoryl carrier protein HPr by enzyme I. Phospho-HPr then transfers it to the PTS EIIA domain.</text>
</comment>
<feature type="domain" description="PTS EIIA type-4" evidence="11">
    <location>
        <begin position="2"/>
        <end position="136"/>
    </location>
</feature>
<dbReference type="EMBL" id="PTIX01000021">
    <property type="protein sequence ID" value="PPK64227.1"/>
    <property type="molecule type" value="Genomic_DNA"/>
</dbReference>
<dbReference type="Pfam" id="PF00381">
    <property type="entry name" value="PTS-HPr"/>
    <property type="match status" value="1"/>
</dbReference>
<dbReference type="InterPro" id="IPR035895">
    <property type="entry name" value="HPr-like_sf"/>
</dbReference>
<feature type="domain" description="HPr" evidence="12">
    <location>
        <begin position="133"/>
        <end position="218"/>
    </location>
</feature>
<evidence type="ECO:0000256" key="2">
    <source>
        <dbReference type="ARBA" id="ARBA00002788"/>
    </source>
</evidence>
<keyword evidence="8" id="KW-0808">Transferase</keyword>
<organism evidence="13 14">
    <name type="scientific">Actinokineospora auranticolor</name>
    <dbReference type="NCBI Taxonomy" id="155976"/>
    <lineage>
        <taxon>Bacteria</taxon>
        <taxon>Bacillati</taxon>
        <taxon>Actinomycetota</taxon>
        <taxon>Actinomycetes</taxon>
        <taxon>Pseudonocardiales</taxon>
        <taxon>Pseudonocardiaceae</taxon>
        <taxon>Actinokineospora</taxon>
    </lineage>
</organism>
<dbReference type="InterPro" id="IPR004701">
    <property type="entry name" value="PTS_EIIA_man-typ"/>
</dbReference>
<name>A0A2S6GG72_9PSEU</name>
<gene>
    <name evidence="13" type="ORF">CLV40_12191</name>
</gene>
<comment type="function">
    <text evidence="2">Component of the dihydroxyacetone kinase complex, which is responsible for the phosphoenolpyruvate (PEP)-dependent phosphorylation of dihydroxyacetone. DhaM serves as the phosphoryl donor. Is phosphorylated by phosphoenolpyruvate in an EI- and HPr-dependent reaction, and a phosphorelay system on histidine residues finally leads to phosphoryl transfer to DhaL and dihydroxyacetone.</text>
</comment>
<evidence type="ECO:0000256" key="9">
    <source>
        <dbReference type="ARBA" id="ARBA00022683"/>
    </source>
</evidence>
<comment type="caution">
    <text evidence="13">The sequence shown here is derived from an EMBL/GenBank/DDBJ whole genome shotgun (WGS) entry which is preliminary data.</text>
</comment>
<dbReference type="OrthoDB" id="350754at2"/>
<dbReference type="Gene3D" id="3.40.50.510">
    <property type="entry name" value="Phosphotransferase system, mannose-type IIA component"/>
    <property type="match status" value="1"/>
</dbReference>
<dbReference type="InterPro" id="IPR012844">
    <property type="entry name" value="DhaM_N"/>
</dbReference>
<dbReference type="InterPro" id="IPR002114">
    <property type="entry name" value="PTS_HPr_Ser_P_site"/>
</dbReference>
<dbReference type="PROSITE" id="PS51096">
    <property type="entry name" value="PTS_EIIA_TYPE_4"/>
    <property type="match status" value="1"/>
</dbReference>
<dbReference type="EC" id="2.7.1.121" evidence="5"/>
<dbReference type="InterPro" id="IPR036662">
    <property type="entry name" value="PTS_EIIA_man-typ_sf"/>
</dbReference>
<evidence type="ECO:0000256" key="10">
    <source>
        <dbReference type="ARBA" id="ARBA00046577"/>
    </source>
</evidence>
<proteinExistence type="predicted"/>
<comment type="subcellular location">
    <subcellularLocation>
        <location evidence="4">Cytoplasm</location>
    </subcellularLocation>
</comment>
<dbReference type="CDD" id="cd00367">
    <property type="entry name" value="PTS-HPr_like"/>
    <property type="match status" value="1"/>
</dbReference>
<evidence type="ECO:0000256" key="6">
    <source>
        <dbReference type="ARBA" id="ARBA00020422"/>
    </source>
</evidence>
<dbReference type="Pfam" id="PF03610">
    <property type="entry name" value="EIIA-man"/>
    <property type="match status" value="1"/>
</dbReference>
<keyword evidence="7" id="KW-0963">Cytoplasm</keyword>
<dbReference type="AlphaFoldDB" id="A0A2S6GG72"/>
<dbReference type="PANTHER" id="PTHR38594:SF1">
    <property type="entry name" value="PEP-DEPENDENT DIHYDROXYACETONE KINASE, PHOSPHORYL DONOR SUBUNIT DHAM"/>
    <property type="match status" value="1"/>
</dbReference>
<dbReference type="NCBIfam" id="TIGR02364">
    <property type="entry name" value="dha_pts"/>
    <property type="match status" value="1"/>
</dbReference>
<protein>
    <recommendedName>
        <fullName evidence="6">Phosphocarrier protein HPr</fullName>
        <ecNumber evidence="5">2.7.1.121</ecNumber>
    </recommendedName>
</protein>
<dbReference type="GO" id="GO:0016020">
    <property type="term" value="C:membrane"/>
    <property type="evidence" value="ECO:0007669"/>
    <property type="project" value="InterPro"/>
</dbReference>
<evidence type="ECO:0000313" key="13">
    <source>
        <dbReference type="EMBL" id="PPK64227.1"/>
    </source>
</evidence>
<dbReference type="PROSITE" id="PS51350">
    <property type="entry name" value="PTS_HPR_DOM"/>
    <property type="match status" value="1"/>
</dbReference>
<reference evidence="13 14" key="1">
    <citation type="submission" date="2018-02" db="EMBL/GenBank/DDBJ databases">
        <title>Genomic Encyclopedia of Archaeal and Bacterial Type Strains, Phase II (KMG-II): from individual species to whole genera.</title>
        <authorList>
            <person name="Goeker M."/>
        </authorList>
    </citation>
    <scope>NUCLEOTIDE SEQUENCE [LARGE SCALE GENOMIC DNA]</scope>
    <source>
        <strain evidence="13 14">YU 961-1</strain>
    </source>
</reference>
<dbReference type="Gene3D" id="3.30.1340.10">
    <property type="entry name" value="HPr-like"/>
    <property type="match status" value="1"/>
</dbReference>
<evidence type="ECO:0000256" key="3">
    <source>
        <dbReference type="ARBA" id="ARBA00003681"/>
    </source>
</evidence>
<dbReference type="GO" id="GO:0019563">
    <property type="term" value="P:glycerol catabolic process"/>
    <property type="evidence" value="ECO:0007669"/>
    <property type="project" value="InterPro"/>
</dbReference>
<comment type="catalytic activity">
    <reaction evidence="1">
        <text>dihydroxyacetone + phosphoenolpyruvate = dihydroxyacetone phosphate + pyruvate</text>
        <dbReference type="Rhea" id="RHEA:18381"/>
        <dbReference type="ChEBI" id="CHEBI:15361"/>
        <dbReference type="ChEBI" id="CHEBI:16016"/>
        <dbReference type="ChEBI" id="CHEBI:57642"/>
        <dbReference type="ChEBI" id="CHEBI:58702"/>
        <dbReference type="EC" id="2.7.1.121"/>
    </reaction>
</comment>
<dbReference type="PROSITE" id="PS00369">
    <property type="entry name" value="PTS_HPR_HIS"/>
    <property type="match status" value="1"/>
</dbReference>
<dbReference type="InterPro" id="IPR039643">
    <property type="entry name" value="DhaM"/>
</dbReference>
<evidence type="ECO:0000256" key="7">
    <source>
        <dbReference type="ARBA" id="ARBA00022490"/>
    </source>
</evidence>
<comment type="subunit">
    <text evidence="10">Homodimer. The dihydroxyacetone kinase complex is composed of a homodimer of DhaM, a homodimer of DhaK and the subunit DhaL.</text>
</comment>
<evidence type="ECO:0000256" key="1">
    <source>
        <dbReference type="ARBA" id="ARBA00001113"/>
    </source>
</evidence>
<evidence type="ECO:0000256" key="5">
    <source>
        <dbReference type="ARBA" id="ARBA00012095"/>
    </source>
</evidence>
<dbReference type="NCBIfam" id="TIGR01003">
    <property type="entry name" value="PTS_HPr_family"/>
    <property type="match status" value="1"/>
</dbReference>
<dbReference type="SUPFAM" id="SSF55594">
    <property type="entry name" value="HPr-like"/>
    <property type="match status" value="1"/>
</dbReference>